<gene>
    <name evidence="9" type="ORF">PO587_20235</name>
</gene>
<keyword evidence="3" id="KW-0808">Transferase</keyword>
<dbReference type="Pfam" id="PF00069">
    <property type="entry name" value="Pkinase"/>
    <property type="match status" value="1"/>
</dbReference>
<name>A0ABT5FWC6_9ACTN</name>
<evidence type="ECO:0000256" key="5">
    <source>
        <dbReference type="ARBA" id="ARBA00022777"/>
    </source>
</evidence>
<dbReference type="Gene3D" id="1.10.510.10">
    <property type="entry name" value="Transferase(Phosphotransferase) domain 1"/>
    <property type="match status" value="1"/>
</dbReference>
<evidence type="ECO:0000259" key="8">
    <source>
        <dbReference type="PROSITE" id="PS50011"/>
    </source>
</evidence>
<dbReference type="InterPro" id="IPR011009">
    <property type="entry name" value="Kinase-like_dom_sf"/>
</dbReference>
<dbReference type="SUPFAM" id="SSF56112">
    <property type="entry name" value="Protein kinase-like (PK-like)"/>
    <property type="match status" value="1"/>
</dbReference>
<dbReference type="InterPro" id="IPR024053">
    <property type="entry name" value="VHL_beta_dom"/>
</dbReference>
<dbReference type="InterPro" id="IPR000719">
    <property type="entry name" value="Prot_kinase_dom"/>
</dbReference>
<accession>A0ABT5FWC6</accession>
<keyword evidence="10" id="KW-1185">Reference proteome</keyword>
<dbReference type="SMART" id="SM00220">
    <property type="entry name" value="S_TKc"/>
    <property type="match status" value="1"/>
</dbReference>
<dbReference type="PROSITE" id="PS00107">
    <property type="entry name" value="PROTEIN_KINASE_ATP"/>
    <property type="match status" value="1"/>
</dbReference>
<dbReference type="RefSeq" id="WP_272176130.1">
    <property type="nucleotide sequence ID" value="NZ_JAQOSK010000007.1"/>
</dbReference>
<evidence type="ECO:0000313" key="10">
    <source>
        <dbReference type="Proteomes" id="UP001221328"/>
    </source>
</evidence>
<reference evidence="9 10" key="1">
    <citation type="journal article" date="2015" name="Int. J. Syst. Evol. Microbiol.">
        <title>Streptomyces gilvifuscus sp. nov., an actinomycete that produces antibacterial compounds isolated from soil.</title>
        <authorList>
            <person name="Nguyen T.M."/>
            <person name="Kim J."/>
        </authorList>
    </citation>
    <scope>NUCLEOTIDE SEQUENCE [LARGE SCALE GENOMIC DNA]</scope>
    <source>
        <strain evidence="9 10">T113</strain>
    </source>
</reference>
<dbReference type="InterPro" id="IPR037140">
    <property type="entry name" value="VHL_beta_dom_sf"/>
</dbReference>
<feature type="domain" description="Protein kinase" evidence="8">
    <location>
        <begin position="11"/>
        <end position="266"/>
    </location>
</feature>
<dbReference type="EMBL" id="JAQOSK010000007">
    <property type="protein sequence ID" value="MDC2956802.1"/>
    <property type="molecule type" value="Genomic_DNA"/>
</dbReference>
<evidence type="ECO:0000256" key="7">
    <source>
        <dbReference type="PROSITE-ProRule" id="PRU10141"/>
    </source>
</evidence>
<organism evidence="9 10">
    <name type="scientific">Streptomyces gilvifuscus</name>
    <dbReference type="NCBI Taxonomy" id="1550617"/>
    <lineage>
        <taxon>Bacteria</taxon>
        <taxon>Bacillati</taxon>
        <taxon>Actinomycetota</taxon>
        <taxon>Actinomycetes</taxon>
        <taxon>Kitasatosporales</taxon>
        <taxon>Streptomycetaceae</taxon>
        <taxon>Streptomyces</taxon>
    </lineage>
</organism>
<keyword evidence="2" id="KW-0723">Serine/threonine-protein kinase</keyword>
<keyword evidence="6 7" id="KW-0067">ATP-binding</keyword>
<dbReference type="PANTHER" id="PTHR43289">
    <property type="entry name" value="MITOGEN-ACTIVATED PROTEIN KINASE KINASE KINASE 20-RELATED"/>
    <property type="match status" value="1"/>
</dbReference>
<dbReference type="Pfam" id="PF01847">
    <property type="entry name" value="VHL"/>
    <property type="match status" value="1"/>
</dbReference>
<dbReference type="PANTHER" id="PTHR43289:SF6">
    <property type="entry name" value="SERINE_THREONINE-PROTEIN KINASE NEKL-3"/>
    <property type="match status" value="1"/>
</dbReference>
<comment type="caution">
    <text evidence="9">The sequence shown here is derived from an EMBL/GenBank/DDBJ whole genome shotgun (WGS) entry which is preliminary data.</text>
</comment>
<keyword evidence="4 7" id="KW-0547">Nucleotide-binding</keyword>
<feature type="binding site" evidence="7">
    <location>
        <position position="40"/>
    </location>
    <ligand>
        <name>ATP</name>
        <dbReference type="ChEBI" id="CHEBI:30616"/>
    </ligand>
</feature>
<dbReference type="Gene3D" id="2.60.40.780">
    <property type="entry name" value="von Hippel-Lindau disease tumour suppressor, beta domain"/>
    <property type="match status" value="1"/>
</dbReference>
<keyword evidence="5 9" id="KW-0418">Kinase</keyword>
<dbReference type="EC" id="2.7.11.1" evidence="1"/>
<evidence type="ECO:0000256" key="6">
    <source>
        <dbReference type="ARBA" id="ARBA00022840"/>
    </source>
</evidence>
<protein>
    <recommendedName>
        <fullName evidence="1">non-specific serine/threonine protein kinase</fullName>
        <ecNumber evidence="1">2.7.11.1</ecNumber>
    </recommendedName>
</protein>
<dbReference type="PROSITE" id="PS50011">
    <property type="entry name" value="PROTEIN_KINASE_DOM"/>
    <property type="match status" value="1"/>
</dbReference>
<evidence type="ECO:0000256" key="4">
    <source>
        <dbReference type="ARBA" id="ARBA00022741"/>
    </source>
</evidence>
<dbReference type="Gene3D" id="3.30.200.20">
    <property type="entry name" value="Phosphorylase Kinase, domain 1"/>
    <property type="match status" value="1"/>
</dbReference>
<evidence type="ECO:0000313" key="9">
    <source>
        <dbReference type="EMBL" id="MDC2956802.1"/>
    </source>
</evidence>
<dbReference type="InterPro" id="IPR017441">
    <property type="entry name" value="Protein_kinase_ATP_BS"/>
</dbReference>
<sequence length="380" mass="41335">MHQGELLAGKYLLEVRIGQGGMGEVWSAHDRELDRSVAVKIVNADPGLTARLRREARTGAQLQHVGITVVYDIGEHHGHPFFVMELLAGTDFQTLIEASPTGLPVVRVAQLMAPVADALHYAHRKGVVHRDIKPANLMELTDGGVKICDFGIARFGEATTGLTAPGGMLGTPAYMAPEQYEGKDADPASDLYSFGATLHALLVGRPPFPGPSLPALMRQHLTQPPPRLTDLRPDIPAELAWLVLDLLTKDATGRPASAAYVSDTLRALSGDLVQSTPPPAVQRLTGWAPLVPLSPAKERTLRSTDSDISTEIEFVNQRSEAVRICWLDYQGSRTFYMQLAPGMSYIQQTYVSHPWIITNTAEIPIVIFQPTATPGRATIY</sequence>
<evidence type="ECO:0000256" key="2">
    <source>
        <dbReference type="ARBA" id="ARBA00022527"/>
    </source>
</evidence>
<dbReference type="Proteomes" id="UP001221328">
    <property type="component" value="Unassembled WGS sequence"/>
</dbReference>
<dbReference type="GO" id="GO:0016301">
    <property type="term" value="F:kinase activity"/>
    <property type="evidence" value="ECO:0007669"/>
    <property type="project" value="UniProtKB-KW"/>
</dbReference>
<evidence type="ECO:0000256" key="1">
    <source>
        <dbReference type="ARBA" id="ARBA00012513"/>
    </source>
</evidence>
<evidence type="ECO:0000256" key="3">
    <source>
        <dbReference type="ARBA" id="ARBA00022679"/>
    </source>
</evidence>
<proteinExistence type="predicted"/>
<dbReference type="CDD" id="cd14014">
    <property type="entry name" value="STKc_PknB_like"/>
    <property type="match status" value="1"/>
</dbReference>